<name>A0AAF0CWK4_9ENTE</name>
<evidence type="ECO:0000313" key="3">
    <source>
        <dbReference type="Proteomes" id="UP001179647"/>
    </source>
</evidence>
<dbReference type="InterPro" id="IPR039532">
    <property type="entry name" value="TetR_C_Firmicutes"/>
</dbReference>
<dbReference type="SUPFAM" id="SSF46689">
    <property type="entry name" value="Homeodomain-like"/>
    <property type="match status" value="1"/>
</dbReference>
<proteinExistence type="predicted"/>
<organism evidence="2 3">
    <name type="scientific">Vagococcus intermedius</name>
    <dbReference type="NCBI Taxonomy" id="2991418"/>
    <lineage>
        <taxon>Bacteria</taxon>
        <taxon>Bacillati</taxon>
        <taxon>Bacillota</taxon>
        <taxon>Bacilli</taxon>
        <taxon>Lactobacillales</taxon>
        <taxon>Enterococcaceae</taxon>
        <taxon>Vagococcus</taxon>
    </lineage>
</organism>
<dbReference type="Pfam" id="PF14278">
    <property type="entry name" value="TetR_C_8"/>
    <property type="match status" value="1"/>
</dbReference>
<feature type="domain" description="Transcriptional regulator TetR C-terminal Firmicutes type" evidence="1">
    <location>
        <begin position="73"/>
        <end position="173"/>
    </location>
</feature>
<reference evidence="2" key="1">
    <citation type="submission" date="2022-10" db="EMBL/GenBank/DDBJ databases">
        <title>Vagococcus sp. isolated from poultry meat.</title>
        <authorList>
            <person name="Johansson P."/>
            <person name="Bjorkroth J."/>
        </authorList>
    </citation>
    <scope>NUCLEOTIDE SEQUENCE</scope>
    <source>
        <strain evidence="2">STAA11</strain>
    </source>
</reference>
<dbReference type="KEGG" id="vie:OL234_04975"/>
<dbReference type="InterPro" id="IPR009057">
    <property type="entry name" value="Homeodomain-like_sf"/>
</dbReference>
<sequence>MEQGYVTKQALSLALKELMTHYPLDKIRVGQVTELAHLSRNTFYYHFSDINDLLAWTYDNEVVNGLGRFQDIDTWQEGLMQVLNYTEENRSFCLNTFHSLSRDRLESFLYQITYSMLIKIMTKECFSYQVSPTTRSEIADFYGRAIVAQIIQWLLINLREEKECLVARIERMIVGAIKRITLP</sequence>
<protein>
    <submittedName>
        <fullName evidence="2">TetR family transcriptional regulator C-terminal domain-containing protein</fullName>
    </submittedName>
</protein>
<dbReference type="RefSeq" id="WP_275470052.1">
    <property type="nucleotide sequence ID" value="NZ_CP110232.1"/>
</dbReference>
<dbReference type="Proteomes" id="UP001179647">
    <property type="component" value="Chromosome"/>
</dbReference>
<dbReference type="AlphaFoldDB" id="A0AAF0CWK4"/>
<gene>
    <name evidence="2" type="ORF">OL234_04975</name>
</gene>
<dbReference type="Gene3D" id="1.10.357.10">
    <property type="entry name" value="Tetracycline Repressor, domain 2"/>
    <property type="match status" value="1"/>
</dbReference>
<accession>A0AAF0CWK4</accession>
<dbReference type="EMBL" id="CP110232">
    <property type="protein sequence ID" value="WEG74253.1"/>
    <property type="molecule type" value="Genomic_DNA"/>
</dbReference>
<evidence type="ECO:0000313" key="2">
    <source>
        <dbReference type="EMBL" id="WEG74253.1"/>
    </source>
</evidence>
<evidence type="ECO:0000259" key="1">
    <source>
        <dbReference type="Pfam" id="PF14278"/>
    </source>
</evidence>
<keyword evidence="3" id="KW-1185">Reference proteome</keyword>